<evidence type="ECO:0000256" key="1">
    <source>
        <dbReference type="SAM" id="MobiDB-lite"/>
    </source>
</evidence>
<feature type="compositionally biased region" description="Polar residues" evidence="1">
    <location>
        <begin position="159"/>
        <end position="168"/>
    </location>
</feature>
<proteinExistence type="predicted"/>
<feature type="non-terminal residue" evidence="2">
    <location>
        <position position="181"/>
    </location>
</feature>
<feature type="region of interest" description="Disordered" evidence="1">
    <location>
        <begin position="154"/>
        <end position="181"/>
    </location>
</feature>
<dbReference type="AlphaFoldDB" id="A0A5J4QBT6"/>
<sequence>MGMMVLSKYYGADFQKMDQTGERASEEMRNEIRRREPSIRPFIHEDKQAPTMAGDKDIQSERETQVFEIHGMKMLEAGIIQLAGNNKELCMNSMLSAHHALRIIAGDAQNRREISVVPEEAQNVLKTGGSVTTLLGKDSKEKVEEVLKHQKLNKEARTNKTGNSAFDTNNQQQMNNQINNA</sequence>
<protein>
    <submittedName>
        <fullName evidence="2">Uncharacterized protein</fullName>
    </submittedName>
</protein>
<reference evidence="2 3" key="1">
    <citation type="submission" date="2019-03" db="EMBL/GenBank/DDBJ databases">
        <title>Single cell metagenomics reveals metabolic interactions within the superorganism composed of flagellate Streblomastix strix and complex community of Bacteroidetes bacteria on its surface.</title>
        <authorList>
            <person name="Treitli S.C."/>
            <person name="Kolisko M."/>
            <person name="Husnik F."/>
            <person name="Keeling P."/>
            <person name="Hampl V."/>
        </authorList>
    </citation>
    <scope>NUCLEOTIDE SEQUENCE [LARGE SCALE GENOMIC DNA]</scope>
    <source>
        <strain evidence="2">ST1C</strain>
    </source>
</reference>
<name>A0A5J4QBT6_9EUKA</name>
<evidence type="ECO:0000313" key="3">
    <source>
        <dbReference type="Proteomes" id="UP000324800"/>
    </source>
</evidence>
<feature type="compositionally biased region" description="Low complexity" evidence="1">
    <location>
        <begin position="169"/>
        <end position="181"/>
    </location>
</feature>
<comment type="caution">
    <text evidence="2">The sequence shown here is derived from an EMBL/GenBank/DDBJ whole genome shotgun (WGS) entry which is preliminary data.</text>
</comment>
<accession>A0A5J4QBT6</accession>
<evidence type="ECO:0000313" key="2">
    <source>
        <dbReference type="EMBL" id="KAA6318191.1"/>
    </source>
</evidence>
<organism evidence="2 3">
    <name type="scientific">Streblomastix strix</name>
    <dbReference type="NCBI Taxonomy" id="222440"/>
    <lineage>
        <taxon>Eukaryota</taxon>
        <taxon>Metamonada</taxon>
        <taxon>Preaxostyla</taxon>
        <taxon>Oxymonadida</taxon>
        <taxon>Streblomastigidae</taxon>
        <taxon>Streblomastix</taxon>
    </lineage>
</organism>
<gene>
    <name evidence="2" type="ORF">EZS28_054978</name>
</gene>
<dbReference type="Proteomes" id="UP000324800">
    <property type="component" value="Unassembled WGS sequence"/>
</dbReference>
<dbReference type="EMBL" id="SNRW01046337">
    <property type="protein sequence ID" value="KAA6318191.1"/>
    <property type="molecule type" value="Genomic_DNA"/>
</dbReference>